<dbReference type="RefSeq" id="WP_090591114.1">
    <property type="nucleotide sequence ID" value="NZ_LT629688.1"/>
</dbReference>
<dbReference type="EMBL" id="LT629688">
    <property type="protein sequence ID" value="SDD43493.1"/>
    <property type="molecule type" value="Genomic_DNA"/>
</dbReference>
<feature type="region of interest" description="Disordered" evidence="1">
    <location>
        <begin position="1"/>
        <end position="21"/>
    </location>
</feature>
<feature type="compositionally biased region" description="Pro residues" evidence="1">
    <location>
        <begin position="1"/>
        <end position="15"/>
    </location>
</feature>
<dbReference type="STRING" id="675864.SAMN04489747_0941"/>
<gene>
    <name evidence="2" type="ORF">SAMN04489747_0941</name>
</gene>
<proteinExistence type="predicted"/>
<organism evidence="2 3">
    <name type="scientific">Auraticoccus monumenti</name>
    <dbReference type="NCBI Taxonomy" id="675864"/>
    <lineage>
        <taxon>Bacteria</taxon>
        <taxon>Bacillati</taxon>
        <taxon>Actinomycetota</taxon>
        <taxon>Actinomycetes</taxon>
        <taxon>Propionibacteriales</taxon>
        <taxon>Propionibacteriaceae</taxon>
        <taxon>Auraticoccus</taxon>
    </lineage>
</organism>
<name>A0A1G6UQD8_9ACTN</name>
<reference evidence="2 3" key="1">
    <citation type="submission" date="2016-10" db="EMBL/GenBank/DDBJ databases">
        <authorList>
            <person name="de Groot N.N."/>
        </authorList>
    </citation>
    <scope>NUCLEOTIDE SEQUENCE [LARGE SCALE GENOMIC DNA]</scope>
    <source>
        <strain evidence="2 3">MON 2.2</strain>
    </source>
</reference>
<evidence type="ECO:0000313" key="2">
    <source>
        <dbReference type="EMBL" id="SDD43493.1"/>
    </source>
</evidence>
<evidence type="ECO:0000313" key="3">
    <source>
        <dbReference type="Proteomes" id="UP000198546"/>
    </source>
</evidence>
<protein>
    <submittedName>
        <fullName evidence="2">Uncharacterized protein</fullName>
    </submittedName>
</protein>
<accession>A0A1G6UQD8</accession>
<evidence type="ECO:0000256" key="1">
    <source>
        <dbReference type="SAM" id="MobiDB-lite"/>
    </source>
</evidence>
<keyword evidence="3" id="KW-1185">Reference proteome</keyword>
<dbReference type="AlphaFoldDB" id="A0A1G6UQD8"/>
<dbReference type="Proteomes" id="UP000198546">
    <property type="component" value="Chromosome i"/>
</dbReference>
<sequence>MSSPIPVTPTSPNPHKPGSEDFHNFEIAKVLAKPIPPMDEAKKARLRRLLTDPASQRAA</sequence>